<reference evidence="6" key="1">
    <citation type="submission" date="2023-07" db="EMBL/GenBank/DDBJ databases">
        <authorList>
            <person name="Stuckert A."/>
        </authorList>
    </citation>
    <scope>NUCLEOTIDE SEQUENCE</scope>
</reference>
<protein>
    <recommendedName>
        <fullName evidence="8">Beta-carotene oxygenase 2</fullName>
    </recommendedName>
</protein>
<dbReference type="EMBL" id="CAUEEQ010038522">
    <property type="protein sequence ID" value="CAJ0954456.1"/>
    <property type="molecule type" value="Genomic_DNA"/>
</dbReference>
<evidence type="ECO:0000256" key="3">
    <source>
        <dbReference type="ARBA" id="ARBA00022723"/>
    </source>
</evidence>
<dbReference type="PANTHER" id="PTHR10543:SF147">
    <property type="entry name" value="BETA,BETA-CAROTENE 9',10'-OXYGENASE"/>
    <property type="match status" value="1"/>
</dbReference>
<evidence type="ECO:0000256" key="5">
    <source>
        <dbReference type="RuleBase" id="RU003799"/>
    </source>
</evidence>
<keyword evidence="3" id="KW-0479">Metal-binding</keyword>
<evidence type="ECO:0000313" key="6">
    <source>
        <dbReference type="EMBL" id="CAJ0954456.1"/>
    </source>
</evidence>
<keyword evidence="4" id="KW-0408">Iron</keyword>
<evidence type="ECO:0008006" key="8">
    <source>
        <dbReference type="Google" id="ProtNLM"/>
    </source>
</evidence>
<name>A0ABN9LYW3_9NEOB</name>
<evidence type="ECO:0000256" key="4">
    <source>
        <dbReference type="ARBA" id="ARBA00023004"/>
    </source>
</evidence>
<comment type="caution">
    <text evidence="6">The sequence shown here is derived from an EMBL/GenBank/DDBJ whole genome shotgun (WGS) entry which is preliminary data.</text>
</comment>
<evidence type="ECO:0000313" key="7">
    <source>
        <dbReference type="Proteomes" id="UP001176940"/>
    </source>
</evidence>
<evidence type="ECO:0000256" key="2">
    <source>
        <dbReference type="ARBA" id="ARBA00006787"/>
    </source>
</evidence>
<dbReference type="PANTHER" id="PTHR10543">
    <property type="entry name" value="BETA-CAROTENE DIOXYGENASE"/>
    <property type="match status" value="1"/>
</dbReference>
<comment type="cofactor">
    <cofactor evidence="1">
        <name>Fe(2+)</name>
        <dbReference type="ChEBI" id="CHEBI:29033"/>
    </cofactor>
</comment>
<organism evidence="6 7">
    <name type="scientific">Ranitomeya imitator</name>
    <name type="common">mimic poison frog</name>
    <dbReference type="NCBI Taxonomy" id="111125"/>
    <lineage>
        <taxon>Eukaryota</taxon>
        <taxon>Metazoa</taxon>
        <taxon>Chordata</taxon>
        <taxon>Craniata</taxon>
        <taxon>Vertebrata</taxon>
        <taxon>Euteleostomi</taxon>
        <taxon>Amphibia</taxon>
        <taxon>Batrachia</taxon>
        <taxon>Anura</taxon>
        <taxon>Neobatrachia</taxon>
        <taxon>Hyloidea</taxon>
        <taxon>Dendrobatidae</taxon>
        <taxon>Dendrobatinae</taxon>
        <taxon>Ranitomeya</taxon>
    </lineage>
</organism>
<dbReference type="InterPro" id="IPR004294">
    <property type="entry name" value="Carotenoid_Oase"/>
</dbReference>
<accession>A0ABN9LYW3</accession>
<dbReference type="Pfam" id="PF03055">
    <property type="entry name" value="RPE65"/>
    <property type="match status" value="1"/>
</dbReference>
<comment type="similarity">
    <text evidence="2 5">Belongs to the carotenoid oxygenase family.</text>
</comment>
<dbReference type="Proteomes" id="UP001176940">
    <property type="component" value="Unassembled WGS sequence"/>
</dbReference>
<proteinExistence type="inferred from homology"/>
<keyword evidence="7" id="KW-1185">Reference proteome</keyword>
<sequence>MEGFQMISKASQWIVGRCAAYLALESDTSLIGWTDYWEGLVRTQRSWCTLAQMTNLEVPGDKPNKCFLFSSLGLNYFFNKETDQLCASTREQKESIAPLFQTVEETPQPVPTRITGTVPGWITGSLLRNGPGQYEFGDDKFNHWFDGMALMHKFTIEKGNVTYMSKFLQSDSYKANESENRIVVSEVGTVAMPDPCKTMFQRFVALFEMPKPTDNGNVNFVKYKKDYCVSTETNIIHKVDLATLGTAGKVDLSKYIAVNGATAHPHYDPDGTAYNMGNSYGKQGTFYNIIKVPAQESEDEDALYGAKVICSIPASDNFHPSYYHSFGMTENYIVFIEQPIKINVLKIRMSNMTGSPIIDCFSWDPRYDTIFHVANKHTGELHSSKFHAQAFAMFHQINAYEDEGCIVLDLCCQDDGAAIKIFQLQNLHKSGEALNEFYNSVPKSLPLRFVLPLNTKTPHDTKINPLSYSTATAEKRADGKLWCSPEQLYDRTFEDIGSLDFPAINYSQYNTKKYRYFYGSGLQHVIGSCLVKVDVNTKQCMTWQEDGFYPSEPVFVPSPHSCAEDDGVILSVVVSPRPDKTTFLLILDAKNFKEIGRAEVSVQIPCGFHGIFVAQNEEAPSANGSSEEDM</sequence>
<gene>
    <name evidence="6" type="ORF">RIMI_LOCUS14738180</name>
</gene>
<evidence type="ECO:0000256" key="1">
    <source>
        <dbReference type="ARBA" id="ARBA00001954"/>
    </source>
</evidence>